<gene>
    <name evidence="1" type="ORF">TTHERM_000716219</name>
</gene>
<reference evidence="2" key="1">
    <citation type="journal article" date="2006" name="PLoS Biol.">
        <title>Macronuclear genome sequence of the ciliate Tetrahymena thermophila, a model eukaryote.</title>
        <authorList>
            <person name="Eisen J.A."/>
            <person name="Coyne R.S."/>
            <person name="Wu M."/>
            <person name="Wu D."/>
            <person name="Thiagarajan M."/>
            <person name="Wortman J.R."/>
            <person name="Badger J.H."/>
            <person name="Ren Q."/>
            <person name="Amedeo P."/>
            <person name="Jones K.M."/>
            <person name="Tallon L.J."/>
            <person name="Delcher A.L."/>
            <person name="Salzberg S.L."/>
            <person name="Silva J.C."/>
            <person name="Haas B.J."/>
            <person name="Majoros W.H."/>
            <person name="Farzad M."/>
            <person name="Carlton J.M."/>
            <person name="Smith R.K. Jr."/>
            <person name="Garg J."/>
            <person name="Pearlman R.E."/>
            <person name="Karrer K.M."/>
            <person name="Sun L."/>
            <person name="Manning G."/>
            <person name="Elde N.C."/>
            <person name="Turkewitz A.P."/>
            <person name="Asai D.J."/>
            <person name="Wilkes D.E."/>
            <person name="Wang Y."/>
            <person name="Cai H."/>
            <person name="Collins K."/>
            <person name="Stewart B.A."/>
            <person name="Lee S.R."/>
            <person name="Wilamowska K."/>
            <person name="Weinberg Z."/>
            <person name="Ruzzo W.L."/>
            <person name="Wloga D."/>
            <person name="Gaertig J."/>
            <person name="Frankel J."/>
            <person name="Tsao C.-C."/>
            <person name="Gorovsky M.A."/>
            <person name="Keeling P.J."/>
            <person name="Waller R.F."/>
            <person name="Patron N.J."/>
            <person name="Cherry J.M."/>
            <person name="Stover N.A."/>
            <person name="Krieger C.J."/>
            <person name="del Toro C."/>
            <person name="Ryder H.F."/>
            <person name="Williamson S.C."/>
            <person name="Barbeau R.A."/>
            <person name="Hamilton E.P."/>
            <person name="Orias E."/>
        </authorList>
    </citation>
    <scope>NUCLEOTIDE SEQUENCE [LARGE SCALE GENOMIC DNA]</scope>
    <source>
        <strain evidence="2">SB210</strain>
    </source>
</reference>
<dbReference type="KEGG" id="tet:TTHERM_000716219"/>
<organism evidence="1 2">
    <name type="scientific">Tetrahymena thermophila (strain SB210)</name>
    <dbReference type="NCBI Taxonomy" id="312017"/>
    <lineage>
        <taxon>Eukaryota</taxon>
        <taxon>Sar</taxon>
        <taxon>Alveolata</taxon>
        <taxon>Ciliophora</taxon>
        <taxon>Intramacronucleata</taxon>
        <taxon>Oligohymenophorea</taxon>
        <taxon>Hymenostomatida</taxon>
        <taxon>Tetrahymenina</taxon>
        <taxon>Tetrahymenidae</taxon>
        <taxon>Tetrahymena</taxon>
    </lineage>
</organism>
<name>W7WY98_TETTS</name>
<dbReference type="AlphaFoldDB" id="W7WY98"/>
<dbReference type="GeneID" id="24440350"/>
<evidence type="ECO:0000313" key="1">
    <source>
        <dbReference type="EMBL" id="EWS71825.1"/>
    </source>
</evidence>
<dbReference type="EMBL" id="GG662447">
    <property type="protein sequence ID" value="EWS71825.1"/>
    <property type="molecule type" value="Genomic_DNA"/>
</dbReference>
<protein>
    <submittedName>
        <fullName evidence="1">Uncharacterized protein</fullName>
    </submittedName>
</protein>
<sequence>MRVKTPIRQQPFFNQYQLRSFLQKSVLRKQHLQLENEKEIILLLIYQVNIQETCMKRRMYPSFQHALNIVITKACIKRILAPQYKPFLKPLTEDTTQDWWLQGALETNVSITNFQIKNWFSQFAFILLEVESFQYNIINELQYRIILMPLFDLILGQSMNKQNLKIAQSQYYQHKKTLE</sequence>
<dbReference type="Proteomes" id="UP000009168">
    <property type="component" value="Unassembled WGS sequence"/>
</dbReference>
<dbReference type="InParanoid" id="W7WY98"/>
<evidence type="ECO:0000313" key="2">
    <source>
        <dbReference type="Proteomes" id="UP000009168"/>
    </source>
</evidence>
<accession>W7WY98</accession>
<keyword evidence="2" id="KW-1185">Reference proteome</keyword>
<dbReference type="RefSeq" id="XP_012655647.1">
    <property type="nucleotide sequence ID" value="XM_012800193.1"/>
</dbReference>
<proteinExistence type="predicted"/>